<dbReference type="EMBL" id="KQ417588">
    <property type="protein sequence ID" value="KOF91227.1"/>
    <property type="molecule type" value="Genomic_DNA"/>
</dbReference>
<sequence length="430" mass="49964">MTDEEQKKMDVEYVAKLIKQQTLFKKQLSIHDTELEGSFMVAYRISRRNKPFSDVDENFRITGELLSPDSMKITTTGQDLYELTSIATDGARALRGENVGMVNLLEDKIRKDNPNQAFLSFHCILHQENLCKSVLNLKHVMDPVVSVVNTTRARALNHRQFKSLLRDMEAEHGDVLFHNNVQWLSLGKLPKRMWNLRKDILLFRDMTRILCEFVTKMDCDEWKYGLIFAADVFEKLNELNELLAHEMYKHVKSFQAKLYLFSRQAIEDKFTHFLLLGKEKVPANVYSKIKNQLRSLTEELERMLEDFRQIKIKFNLLTSPFSADVDASPDELQLEMIGIQSDHSLKEMFHSLPLVVFYKNFVASSFSIFGSTYICEQSFSCKSENRSMVSDTNLNAVMRVSTSDLVLDFKRIVKQNCDQKHFPVKLLVLD</sequence>
<keyword evidence="1" id="KW-0175">Coiled coil</keyword>
<accession>A0A0L8HPT4</accession>
<name>A0A0L8HPT4_OCTBM</name>
<proteinExistence type="predicted"/>
<evidence type="ECO:0008006" key="3">
    <source>
        <dbReference type="Google" id="ProtNLM"/>
    </source>
</evidence>
<evidence type="ECO:0000313" key="2">
    <source>
        <dbReference type="EMBL" id="KOF91227.1"/>
    </source>
</evidence>
<organism evidence="2">
    <name type="scientific">Octopus bimaculoides</name>
    <name type="common">California two-spotted octopus</name>
    <dbReference type="NCBI Taxonomy" id="37653"/>
    <lineage>
        <taxon>Eukaryota</taxon>
        <taxon>Metazoa</taxon>
        <taxon>Spiralia</taxon>
        <taxon>Lophotrochozoa</taxon>
        <taxon>Mollusca</taxon>
        <taxon>Cephalopoda</taxon>
        <taxon>Coleoidea</taxon>
        <taxon>Octopodiformes</taxon>
        <taxon>Octopoda</taxon>
        <taxon>Incirrata</taxon>
        <taxon>Octopodidae</taxon>
        <taxon>Octopus</taxon>
    </lineage>
</organism>
<protein>
    <recommendedName>
        <fullName evidence="3">DUF4371 domain-containing protein</fullName>
    </recommendedName>
</protein>
<dbReference type="STRING" id="37653.A0A0L8HPT4"/>
<feature type="coiled-coil region" evidence="1">
    <location>
        <begin position="286"/>
        <end position="313"/>
    </location>
</feature>
<dbReference type="OrthoDB" id="6137485at2759"/>
<evidence type="ECO:0000256" key="1">
    <source>
        <dbReference type="SAM" id="Coils"/>
    </source>
</evidence>
<dbReference type="AlphaFoldDB" id="A0A0L8HPT4"/>
<gene>
    <name evidence="2" type="ORF">OCBIM_22009374mg</name>
</gene>
<dbReference type="PANTHER" id="PTHR45913:SF9">
    <property type="entry name" value="GENERAL TRANSCRIPTION FACTOR II-I REPEAT DOMAIN-CONTAINING PROTEIN 2-LIKE-RELATED"/>
    <property type="match status" value="1"/>
</dbReference>
<dbReference type="PANTHER" id="PTHR45913">
    <property type="entry name" value="EPM2A-INTERACTING PROTEIN 1"/>
    <property type="match status" value="1"/>
</dbReference>
<reference evidence="2" key="1">
    <citation type="submission" date="2015-07" db="EMBL/GenBank/DDBJ databases">
        <title>MeaNS - Measles Nucleotide Surveillance Program.</title>
        <authorList>
            <person name="Tran T."/>
            <person name="Druce J."/>
        </authorList>
    </citation>
    <scope>NUCLEOTIDE SEQUENCE</scope>
    <source>
        <strain evidence="2">UCB-OBI-ISO-001</strain>
        <tissue evidence="2">Gonad</tissue>
    </source>
</reference>